<evidence type="ECO:0000256" key="1">
    <source>
        <dbReference type="ARBA" id="ARBA00001947"/>
    </source>
</evidence>
<sequence length="345" mass="38188">MNNLKLFAIQLLLIMPIIGFSQNLDKILKENTGKRTDTLVYLKTDPPYNYIPLTIISGKDKGPVFTIVAGIHGYEYPPITAVQELIKEIDPKKLKGTLIVIPIANVASFYKRTPFVNPLDGKNLNNAFPGSESGTITEQIANYITKQIIPFSDVFLDIHGGDANEDLLPFVCYYNNTTEEKKTLLSSKLSEISGINHIVSYPYTITKTEPAKYAFKKASQDGKTALSIEAGKLGNVQPKSVGLIKNAVYNMLSYMAIYSIEKVPVKNPSAVYLNNQEYVKSEYNGIFHSSLKSGDYIKKGDKIVYISDEFGQLLTEIKSPATGVILYKIGTPPVNKGETVFCIGY</sequence>
<organism evidence="6 7">
    <name type="scientific">Flavobacterium quisquiliarum</name>
    <dbReference type="NCBI Taxonomy" id="1834436"/>
    <lineage>
        <taxon>Bacteria</taxon>
        <taxon>Pseudomonadati</taxon>
        <taxon>Bacteroidota</taxon>
        <taxon>Flavobacteriia</taxon>
        <taxon>Flavobacteriales</taxon>
        <taxon>Flavobacteriaceae</taxon>
        <taxon>Flavobacterium</taxon>
    </lineage>
</organism>
<evidence type="ECO:0000313" key="7">
    <source>
        <dbReference type="Proteomes" id="UP001595719"/>
    </source>
</evidence>
<protein>
    <submittedName>
        <fullName evidence="6">M14 family metallopeptidase</fullName>
    </submittedName>
</protein>
<keyword evidence="4" id="KW-0862">Zinc</keyword>
<feature type="domain" description="Succinylglutamate desuccinylase/Aspartoacylase catalytic" evidence="5">
    <location>
        <begin position="62"/>
        <end position="254"/>
    </location>
</feature>
<dbReference type="CDD" id="cd18174">
    <property type="entry name" value="M14_ASTE_ASPA_like"/>
    <property type="match status" value="1"/>
</dbReference>
<dbReference type="InterPro" id="IPR053138">
    <property type="entry name" value="N-alpha-Ac-DABA_deacetylase"/>
</dbReference>
<dbReference type="EMBL" id="JBHSCO010000001">
    <property type="protein sequence ID" value="MFC4389779.1"/>
    <property type="molecule type" value="Genomic_DNA"/>
</dbReference>
<keyword evidence="7" id="KW-1185">Reference proteome</keyword>
<dbReference type="InterPro" id="IPR055438">
    <property type="entry name" value="AstE_AspA_cat"/>
</dbReference>
<evidence type="ECO:0000256" key="4">
    <source>
        <dbReference type="ARBA" id="ARBA00022833"/>
    </source>
</evidence>
<comment type="caution">
    <text evidence="6">The sequence shown here is derived from an EMBL/GenBank/DDBJ whole genome shotgun (WGS) entry which is preliminary data.</text>
</comment>
<evidence type="ECO:0000256" key="3">
    <source>
        <dbReference type="ARBA" id="ARBA00022801"/>
    </source>
</evidence>
<dbReference type="PIRSF" id="PIRSF039012">
    <property type="entry name" value="ASP"/>
    <property type="match status" value="1"/>
</dbReference>
<proteinExistence type="predicted"/>
<keyword evidence="2" id="KW-0479">Metal-binding</keyword>
<dbReference type="Proteomes" id="UP001595719">
    <property type="component" value="Unassembled WGS sequence"/>
</dbReference>
<evidence type="ECO:0000259" key="5">
    <source>
        <dbReference type="Pfam" id="PF24827"/>
    </source>
</evidence>
<dbReference type="RefSeq" id="WP_317197900.1">
    <property type="nucleotide sequence ID" value="NZ_JBHSCO010000001.1"/>
</dbReference>
<dbReference type="Pfam" id="PF24827">
    <property type="entry name" value="AstE_AspA_cat"/>
    <property type="match status" value="1"/>
</dbReference>
<dbReference type="PANTHER" id="PTHR37326">
    <property type="entry name" value="BLL3975 PROTEIN"/>
    <property type="match status" value="1"/>
</dbReference>
<keyword evidence="3" id="KW-0378">Hydrolase</keyword>
<accession>A0ABV8W1E4</accession>
<dbReference type="SUPFAM" id="SSF53187">
    <property type="entry name" value="Zn-dependent exopeptidases"/>
    <property type="match status" value="1"/>
</dbReference>
<gene>
    <name evidence="6" type="ORF">ACFOY0_02120</name>
</gene>
<name>A0ABV8W1E4_9FLAO</name>
<comment type="cofactor">
    <cofactor evidence="1">
        <name>Zn(2+)</name>
        <dbReference type="ChEBI" id="CHEBI:29105"/>
    </cofactor>
</comment>
<dbReference type="Gene3D" id="3.40.630.10">
    <property type="entry name" value="Zn peptidases"/>
    <property type="match status" value="1"/>
</dbReference>
<evidence type="ECO:0000313" key="6">
    <source>
        <dbReference type="EMBL" id="MFC4389779.1"/>
    </source>
</evidence>
<dbReference type="PANTHER" id="PTHR37326:SF1">
    <property type="entry name" value="BLL3975 PROTEIN"/>
    <property type="match status" value="1"/>
</dbReference>
<dbReference type="InterPro" id="IPR043795">
    <property type="entry name" value="N-alpha-Ac-DABA-like"/>
</dbReference>
<reference evidence="7" key="1">
    <citation type="journal article" date="2019" name="Int. J. Syst. Evol. Microbiol.">
        <title>The Global Catalogue of Microorganisms (GCM) 10K type strain sequencing project: providing services to taxonomists for standard genome sequencing and annotation.</title>
        <authorList>
            <consortium name="The Broad Institute Genomics Platform"/>
            <consortium name="The Broad Institute Genome Sequencing Center for Infectious Disease"/>
            <person name="Wu L."/>
            <person name="Ma J."/>
        </authorList>
    </citation>
    <scope>NUCLEOTIDE SEQUENCE [LARGE SCALE GENOMIC DNA]</scope>
    <source>
        <strain evidence="7">CGMCC 1.15345</strain>
    </source>
</reference>
<evidence type="ECO:0000256" key="2">
    <source>
        <dbReference type="ARBA" id="ARBA00022723"/>
    </source>
</evidence>